<dbReference type="Proteomes" id="UP001341840">
    <property type="component" value="Unassembled WGS sequence"/>
</dbReference>
<dbReference type="EMBL" id="JASCZI010060579">
    <property type="protein sequence ID" value="MED6134192.1"/>
    <property type="molecule type" value="Genomic_DNA"/>
</dbReference>
<comment type="caution">
    <text evidence="2">The sequence shown here is derived from an EMBL/GenBank/DDBJ whole genome shotgun (WGS) entry which is preliminary data.</text>
</comment>
<evidence type="ECO:0000313" key="3">
    <source>
        <dbReference type="Proteomes" id="UP001341840"/>
    </source>
</evidence>
<gene>
    <name evidence="2" type="ORF">PIB30_034893</name>
</gene>
<proteinExistence type="predicted"/>
<keyword evidence="1" id="KW-0732">Signal</keyword>
<feature type="chain" id="PRO_5046905900" evidence="1">
    <location>
        <begin position="31"/>
        <end position="80"/>
    </location>
</feature>
<reference evidence="2 3" key="1">
    <citation type="journal article" date="2023" name="Plants (Basel)">
        <title>Bridging the Gap: Combining Genomics and Transcriptomics Approaches to Understand Stylosanthes scabra, an Orphan Legume from the Brazilian Caatinga.</title>
        <authorList>
            <person name="Ferreira-Neto J.R.C."/>
            <person name="da Silva M.D."/>
            <person name="Binneck E."/>
            <person name="de Melo N.F."/>
            <person name="da Silva R.H."/>
            <person name="de Melo A.L.T.M."/>
            <person name="Pandolfi V."/>
            <person name="Bustamante F.O."/>
            <person name="Brasileiro-Vidal A.C."/>
            <person name="Benko-Iseppon A.M."/>
        </authorList>
    </citation>
    <scope>NUCLEOTIDE SEQUENCE [LARGE SCALE GENOMIC DNA]</scope>
    <source>
        <tissue evidence="2">Leaves</tissue>
    </source>
</reference>
<name>A0ABU6SCW8_9FABA</name>
<evidence type="ECO:0000256" key="1">
    <source>
        <dbReference type="SAM" id="SignalP"/>
    </source>
</evidence>
<evidence type="ECO:0000313" key="2">
    <source>
        <dbReference type="EMBL" id="MED6134192.1"/>
    </source>
</evidence>
<organism evidence="2 3">
    <name type="scientific">Stylosanthes scabra</name>
    <dbReference type="NCBI Taxonomy" id="79078"/>
    <lineage>
        <taxon>Eukaryota</taxon>
        <taxon>Viridiplantae</taxon>
        <taxon>Streptophyta</taxon>
        <taxon>Embryophyta</taxon>
        <taxon>Tracheophyta</taxon>
        <taxon>Spermatophyta</taxon>
        <taxon>Magnoliopsida</taxon>
        <taxon>eudicotyledons</taxon>
        <taxon>Gunneridae</taxon>
        <taxon>Pentapetalae</taxon>
        <taxon>rosids</taxon>
        <taxon>fabids</taxon>
        <taxon>Fabales</taxon>
        <taxon>Fabaceae</taxon>
        <taxon>Papilionoideae</taxon>
        <taxon>50 kb inversion clade</taxon>
        <taxon>dalbergioids sensu lato</taxon>
        <taxon>Dalbergieae</taxon>
        <taxon>Pterocarpus clade</taxon>
        <taxon>Stylosanthes</taxon>
    </lineage>
</organism>
<sequence>MLFRRNGTTQSQHRRSIVLFFLIATTGTEADDVGVDTNAKDYARLDILDELVGSEFLEIVLVDDKAEKILTVKEEFLFIG</sequence>
<protein>
    <submittedName>
        <fullName evidence="2">Uncharacterized protein</fullName>
    </submittedName>
</protein>
<accession>A0ABU6SCW8</accession>
<feature type="signal peptide" evidence="1">
    <location>
        <begin position="1"/>
        <end position="30"/>
    </location>
</feature>
<keyword evidence="3" id="KW-1185">Reference proteome</keyword>